<sequence>MLKETVKQILLFLKFNSQLRLLLKKRKKMERQLDKEVNIQPSIMLILKIYKFKYHKGRRIFLQNKIRKFRF</sequence>
<reference evidence="1 2" key="1">
    <citation type="journal article" date="2016" name="Sci. Rep.">
        <title>The Dendrobium catenatum Lindl. genome sequence provides insights into polysaccharide synthase, floral development and adaptive evolution.</title>
        <authorList>
            <person name="Zhang G.Q."/>
            <person name="Xu Q."/>
            <person name="Bian C."/>
            <person name="Tsai W.C."/>
            <person name="Yeh C.M."/>
            <person name="Liu K.W."/>
            <person name="Yoshida K."/>
            <person name="Zhang L.S."/>
            <person name="Chang S.B."/>
            <person name="Chen F."/>
            <person name="Shi Y."/>
            <person name="Su Y.Y."/>
            <person name="Zhang Y.Q."/>
            <person name="Chen L.J."/>
            <person name="Yin Y."/>
            <person name="Lin M."/>
            <person name="Huang H."/>
            <person name="Deng H."/>
            <person name="Wang Z.W."/>
            <person name="Zhu S.L."/>
            <person name="Zhao X."/>
            <person name="Deng C."/>
            <person name="Niu S.C."/>
            <person name="Huang J."/>
            <person name="Wang M."/>
            <person name="Liu G.H."/>
            <person name="Yang H.J."/>
            <person name="Xiao X.J."/>
            <person name="Hsiao Y.Y."/>
            <person name="Wu W.L."/>
            <person name="Chen Y.Y."/>
            <person name="Mitsuda N."/>
            <person name="Ohme-Takagi M."/>
            <person name="Luo Y.B."/>
            <person name="Van de Peer Y."/>
            <person name="Liu Z.J."/>
        </authorList>
    </citation>
    <scope>NUCLEOTIDE SEQUENCE [LARGE SCALE GENOMIC DNA]</scope>
    <source>
        <tissue evidence="1">The whole plant</tissue>
    </source>
</reference>
<evidence type="ECO:0000313" key="2">
    <source>
        <dbReference type="Proteomes" id="UP000233837"/>
    </source>
</evidence>
<evidence type="ECO:0000313" key="1">
    <source>
        <dbReference type="EMBL" id="PKU62879.1"/>
    </source>
</evidence>
<accession>A0A2I0VHJ0</accession>
<dbReference type="EMBL" id="KZ504207">
    <property type="protein sequence ID" value="PKU62879.1"/>
    <property type="molecule type" value="Genomic_DNA"/>
</dbReference>
<dbReference type="AlphaFoldDB" id="A0A2I0VHJ0"/>
<name>A0A2I0VHJ0_9ASPA</name>
<gene>
    <name evidence="1" type="ORF">MA16_Dca028046</name>
</gene>
<organism evidence="1 2">
    <name type="scientific">Dendrobium catenatum</name>
    <dbReference type="NCBI Taxonomy" id="906689"/>
    <lineage>
        <taxon>Eukaryota</taxon>
        <taxon>Viridiplantae</taxon>
        <taxon>Streptophyta</taxon>
        <taxon>Embryophyta</taxon>
        <taxon>Tracheophyta</taxon>
        <taxon>Spermatophyta</taxon>
        <taxon>Magnoliopsida</taxon>
        <taxon>Liliopsida</taxon>
        <taxon>Asparagales</taxon>
        <taxon>Orchidaceae</taxon>
        <taxon>Epidendroideae</taxon>
        <taxon>Malaxideae</taxon>
        <taxon>Dendrobiinae</taxon>
        <taxon>Dendrobium</taxon>
    </lineage>
</organism>
<dbReference type="Proteomes" id="UP000233837">
    <property type="component" value="Unassembled WGS sequence"/>
</dbReference>
<reference evidence="1 2" key="2">
    <citation type="journal article" date="2017" name="Nature">
        <title>The Apostasia genome and the evolution of orchids.</title>
        <authorList>
            <person name="Zhang G.Q."/>
            <person name="Liu K.W."/>
            <person name="Li Z."/>
            <person name="Lohaus R."/>
            <person name="Hsiao Y.Y."/>
            <person name="Niu S.C."/>
            <person name="Wang J.Y."/>
            <person name="Lin Y.C."/>
            <person name="Xu Q."/>
            <person name="Chen L.J."/>
            <person name="Yoshida K."/>
            <person name="Fujiwara S."/>
            <person name="Wang Z.W."/>
            <person name="Zhang Y.Q."/>
            <person name="Mitsuda N."/>
            <person name="Wang M."/>
            <person name="Liu G.H."/>
            <person name="Pecoraro L."/>
            <person name="Huang H.X."/>
            <person name="Xiao X.J."/>
            <person name="Lin M."/>
            <person name="Wu X.Y."/>
            <person name="Wu W.L."/>
            <person name="Chen Y.Y."/>
            <person name="Chang S.B."/>
            <person name="Sakamoto S."/>
            <person name="Ohme-Takagi M."/>
            <person name="Yagi M."/>
            <person name="Zeng S.J."/>
            <person name="Shen C.Y."/>
            <person name="Yeh C.M."/>
            <person name="Luo Y.B."/>
            <person name="Tsai W.C."/>
            <person name="Van de Peer Y."/>
            <person name="Liu Z.J."/>
        </authorList>
    </citation>
    <scope>NUCLEOTIDE SEQUENCE [LARGE SCALE GENOMIC DNA]</scope>
    <source>
        <tissue evidence="1">The whole plant</tissue>
    </source>
</reference>
<keyword evidence="2" id="KW-1185">Reference proteome</keyword>
<protein>
    <submittedName>
        <fullName evidence="1">Uncharacterized protein</fullName>
    </submittedName>
</protein>
<proteinExistence type="predicted"/>